<evidence type="ECO:0000313" key="5">
    <source>
        <dbReference type="Proteomes" id="UP000265515"/>
    </source>
</evidence>
<dbReference type="AlphaFoldDB" id="A0A388JR15"/>
<feature type="compositionally biased region" description="Basic residues" evidence="2">
    <location>
        <begin position="410"/>
        <end position="419"/>
    </location>
</feature>
<protein>
    <recommendedName>
        <fullName evidence="3">SWIM-type domain-containing protein</fullName>
    </recommendedName>
</protein>
<evidence type="ECO:0000259" key="3">
    <source>
        <dbReference type="PROSITE" id="PS50966"/>
    </source>
</evidence>
<feature type="compositionally biased region" description="Polar residues" evidence="2">
    <location>
        <begin position="737"/>
        <end position="747"/>
    </location>
</feature>
<feature type="region of interest" description="Disordered" evidence="2">
    <location>
        <begin position="716"/>
        <end position="750"/>
    </location>
</feature>
<proteinExistence type="predicted"/>
<dbReference type="InterPro" id="IPR007527">
    <property type="entry name" value="Znf_SWIM"/>
</dbReference>
<feature type="compositionally biased region" description="Basic and acidic residues" evidence="2">
    <location>
        <begin position="641"/>
        <end position="653"/>
    </location>
</feature>
<organism evidence="4 5">
    <name type="scientific">Chara braunii</name>
    <name type="common">Braun's stonewort</name>
    <dbReference type="NCBI Taxonomy" id="69332"/>
    <lineage>
        <taxon>Eukaryota</taxon>
        <taxon>Viridiplantae</taxon>
        <taxon>Streptophyta</taxon>
        <taxon>Charophyceae</taxon>
        <taxon>Charales</taxon>
        <taxon>Characeae</taxon>
        <taxon>Chara</taxon>
    </lineage>
</organism>
<dbReference type="GO" id="GO:0008270">
    <property type="term" value="F:zinc ion binding"/>
    <property type="evidence" value="ECO:0007669"/>
    <property type="project" value="UniProtKB-KW"/>
</dbReference>
<name>A0A388JR15_CHABU</name>
<feature type="compositionally biased region" description="Low complexity" evidence="2">
    <location>
        <begin position="325"/>
        <end position="340"/>
    </location>
</feature>
<evidence type="ECO:0000256" key="2">
    <source>
        <dbReference type="SAM" id="MobiDB-lite"/>
    </source>
</evidence>
<keyword evidence="1" id="KW-0863">Zinc-finger</keyword>
<sequence length="900" mass="97424">MEALEGPNIDYRGVTTKDGVRGLAATDASFKKGVELCASSKLEEVQLLGDDLSQGTATCAGSSAGDSYIVTFKVEATESGWHTTASCSCPAAANVKPGQICKHSAALLLRRVNEINKRRSSGAMRTDGNARKGKLQSLNTWVEPSLSKRVADSAEPPPISKLAEDGPGLSTDDPARVSIPKPCQSENASPRTTIAPGRRMLPSWMTKEVAPLPKTKRKGSKAAAEGDDDLQDGSESKKCRARGAAKRALTARPPAPRKRKAVGGFKIDSDSSEDDLDASPSSTSRQAGRQQARDEEAAVHGSRRIQEENMENSSVLSIIDEKVGGRVQKAAAAAVGRRGVFNQNQQRPFEDEEGGKDVQKKRNRRRVHRVEEEDDGERQAAEEKEKEKENESNASSENGRERTRRDGLRHSKGLGKARGRRNEVKKSRKTRGRNDDDDEDWLDDNRQGENVRDASDDDNDDGFGFSSEDLLRYAQERLGQQQGGTQEEVLPLAGKQTCRQGAAEEKPMSASDKGEVKRSKETANVSDARRKPVSLWERLQSTQAPSLRFNLNQVLEDADRMRKSKEEMKNKDVTALDKAATIGLHPCVLGRTSGRGGGPSLRATGGLADGPDGEPASQEWDRSENSGVSVDARNPFPSEMRVGEEEKYHRLSDDVAADPDDIKHKVVKGDGTEDGGPPGGRLGHLWGPDKLENSDNENDDDLLGIFLPGYRRSRKTKGVDANATRVGVDADGGRSMQVHTQTRSSPPRTLETKARNIEQQDLPFSRSILMAHTSNFSERTKESLFEDVAGNKGVGYTGQAMGVMRHGQASSSSGLGNEEGRYDGGSYSFNRDGLGHSSDELRMGSGSDTSCVQNLVGVPSIATSDTGPQKAKEAPNDSSQPQKKSSLKERLMKLGIGSSV</sequence>
<dbReference type="PROSITE" id="PS50966">
    <property type="entry name" value="ZF_SWIM"/>
    <property type="match status" value="1"/>
</dbReference>
<evidence type="ECO:0000256" key="1">
    <source>
        <dbReference type="PROSITE-ProRule" id="PRU00325"/>
    </source>
</evidence>
<feature type="compositionally biased region" description="Basic and acidic residues" evidence="2">
    <location>
        <begin position="502"/>
        <end position="521"/>
    </location>
</feature>
<feature type="compositionally biased region" description="Basic and acidic residues" evidence="2">
    <location>
        <begin position="660"/>
        <end position="671"/>
    </location>
</feature>
<feature type="domain" description="SWIM-type" evidence="3">
    <location>
        <begin position="72"/>
        <end position="112"/>
    </location>
</feature>
<feature type="region of interest" description="Disordered" evidence="2">
    <location>
        <begin position="588"/>
        <end position="700"/>
    </location>
</feature>
<feature type="compositionally biased region" description="Basic and acidic residues" evidence="2">
    <location>
        <begin position="833"/>
        <end position="842"/>
    </location>
</feature>
<feature type="compositionally biased region" description="Basic and acidic residues" evidence="2">
    <location>
        <begin position="443"/>
        <end position="454"/>
    </location>
</feature>
<reference evidence="4 5" key="1">
    <citation type="journal article" date="2018" name="Cell">
        <title>The Chara Genome: Secondary Complexity and Implications for Plant Terrestrialization.</title>
        <authorList>
            <person name="Nishiyama T."/>
            <person name="Sakayama H."/>
            <person name="Vries J.D."/>
            <person name="Buschmann H."/>
            <person name="Saint-Marcoux D."/>
            <person name="Ullrich K.K."/>
            <person name="Haas F.B."/>
            <person name="Vanderstraeten L."/>
            <person name="Becker D."/>
            <person name="Lang D."/>
            <person name="Vosolsobe S."/>
            <person name="Rombauts S."/>
            <person name="Wilhelmsson P.K.I."/>
            <person name="Janitza P."/>
            <person name="Kern R."/>
            <person name="Heyl A."/>
            <person name="Rumpler F."/>
            <person name="Villalobos L.I.A.C."/>
            <person name="Clay J.M."/>
            <person name="Skokan R."/>
            <person name="Toyoda A."/>
            <person name="Suzuki Y."/>
            <person name="Kagoshima H."/>
            <person name="Schijlen E."/>
            <person name="Tajeshwar N."/>
            <person name="Catarino B."/>
            <person name="Hetherington A.J."/>
            <person name="Saltykova A."/>
            <person name="Bonnot C."/>
            <person name="Breuninger H."/>
            <person name="Symeonidi A."/>
            <person name="Radhakrishnan G.V."/>
            <person name="Van Nieuwerburgh F."/>
            <person name="Deforce D."/>
            <person name="Chang C."/>
            <person name="Karol K.G."/>
            <person name="Hedrich R."/>
            <person name="Ulvskov P."/>
            <person name="Glockner G."/>
            <person name="Delwiche C.F."/>
            <person name="Petrasek J."/>
            <person name="Van de Peer Y."/>
            <person name="Friml J."/>
            <person name="Beilby M."/>
            <person name="Dolan L."/>
            <person name="Kohara Y."/>
            <person name="Sugano S."/>
            <person name="Fujiyama A."/>
            <person name="Delaux P.-M."/>
            <person name="Quint M."/>
            <person name="TheiBen G."/>
            <person name="Hagemann M."/>
            <person name="Harholt J."/>
            <person name="Dunand C."/>
            <person name="Zachgo S."/>
            <person name="Langdale J."/>
            <person name="Maumus F."/>
            <person name="Straeten D.V.D."/>
            <person name="Gould S.B."/>
            <person name="Rensing S.A."/>
        </authorList>
    </citation>
    <scope>NUCLEOTIDE SEQUENCE [LARGE SCALE GENOMIC DNA]</scope>
    <source>
        <strain evidence="4 5">S276</strain>
    </source>
</reference>
<gene>
    <name evidence="4" type="ORF">CBR_g3461</name>
</gene>
<accession>A0A388JR15</accession>
<feature type="compositionally biased region" description="Basic and acidic residues" evidence="2">
    <location>
        <begin position="377"/>
        <end position="391"/>
    </location>
</feature>
<dbReference type="Gramene" id="GBG60217">
    <property type="protein sequence ID" value="GBG60217"/>
    <property type="gene ID" value="CBR_g3461"/>
</dbReference>
<dbReference type="EMBL" id="BFEA01000009">
    <property type="protein sequence ID" value="GBG60217.1"/>
    <property type="molecule type" value="Genomic_DNA"/>
</dbReference>
<keyword evidence="5" id="KW-1185">Reference proteome</keyword>
<feature type="region of interest" description="Disordered" evidence="2">
    <location>
        <begin position="804"/>
        <end position="900"/>
    </location>
</feature>
<feature type="region of interest" description="Disordered" evidence="2">
    <location>
        <begin position="146"/>
        <end position="530"/>
    </location>
</feature>
<keyword evidence="1" id="KW-0479">Metal-binding</keyword>
<keyword evidence="1" id="KW-0862">Zinc</keyword>
<comment type="caution">
    <text evidence="4">The sequence shown here is derived from an EMBL/GenBank/DDBJ whole genome shotgun (WGS) entry which is preliminary data.</text>
</comment>
<dbReference type="Proteomes" id="UP000265515">
    <property type="component" value="Unassembled WGS sequence"/>
</dbReference>
<evidence type="ECO:0000313" key="4">
    <source>
        <dbReference type="EMBL" id="GBG60217.1"/>
    </source>
</evidence>
<feature type="compositionally biased region" description="Basic and acidic residues" evidence="2">
    <location>
        <begin position="398"/>
        <end position="409"/>
    </location>
</feature>